<dbReference type="EMBL" id="ML996098">
    <property type="protein sequence ID" value="KAF2741075.1"/>
    <property type="molecule type" value="Genomic_DNA"/>
</dbReference>
<comment type="caution">
    <text evidence="2">The sequence shown here is derived from an EMBL/GenBank/DDBJ whole genome shotgun (WGS) entry which is preliminary data.</text>
</comment>
<feature type="compositionally biased region" description="Basic and acidic residues" evidence="1">
    <location>
        <begin position="45"/>
        <end position="54"/>
    </location>
</feature>
<protein>
    <submittedName>
        <fullName evidence="2">Uncharacterized protein</fullName>
    </submittedName>
</protein>
<sequence>MPNNLAESLERLKLGTNQQGNQTSILRLIAEAVVEHLKIRRLELEEKSRRERVQELNSRAMNNRRGRGKSGDRPRQEQEEQPRDGRRGRSADRRSNYTPLVTGPSLEEQPEDPRYMMAGGAREAQEPNSADTIPRRRRHRRNRSPSLGPVPKYKPKLGLTLGMMSFYKECCLYYVADREKEARRQLRKAHRDARKKDAPEGHRFEHAEVGSSRRRSERGESPPRLVYEQTPHSHAVENRERAQAEQEYGQHVPAPGASHQQGALSRGDDGWDRPPPGDPPESSNSGLESGGEDAPDQSEHVPFRRPEGRREAEANQEAHEVANHPHGVEERGDGAYVLPPQYEDERNPEDMTPPPSWRPMLRAGEFHVEMQD</sequence>
<feature type="region of interest" description="Disordered" evidence="1">
    <location>
        <begin position="186"/>
        <end position="363"/>
    </location>
</feature>
<feature type="region of interest" description="Disordered" evidence="1">
    <location>
        <begin position="45"/>
        <end position="153"/>
    </location>
</feature>
<accession>A0A9P4V9Y9</accession>
<feature type="compositionally biased region" description="Basic and acidic residues" evidence="1">
    <location>
        <begin position="194"/>
        <end position="208"/>
    </location>
</feature>
<feature type="compositionally biased region" description="Basic and acidic residues" evidence="1">
    <location>
        <begin position="297"/>
        <end position="333"/>
    </location>
</feature>
<dbReference type="Proteomes" id="UP000799444">
    <property type="component" value="Unassembled WGS sequence"/>
</dbReference>
<feature type="compositionally biased region" description="Basic and acidic residues" evidence="1">
    <location>
        <begin position="69"/>
        <end position="95"/>
    </location>
</feature>
<feature type="compositionally biased region" description="Basic and acidic residues" evidence="1">
    <location>
        <begin position="234"/>
        <end position="244"/>
    </location>
</feature>
<reference evidence="2" key="1">
    <citation type="journal article" date="2020" name="Stud. Mycol.">
        <title>101 Dothideomycetes genomes: a test case for predicting lifestyles and emergence of pathogens.</title>
        <authorList>
            <person name="Haridas S."/>
            <person name="Albert R."/>
            <person name="Binder M."/>
            <person name="Bloem J."/>
            <person name="Labutti K."/>
            <person name="Salamov A."/>
            <person name="Andreopoulos B."/>
            <person name="Baker S."/>
            <person name="Barry K."/>
            <person name="Bills G."/>
            <person name="Bluhm B."/>
            <person name="Cannon C."/>
            <person name="Castanera R."/>
            <person name="Culley D."/>
            <person name="Daum C."/>
            <person name="Ezra D."/>
            <person name="Gonzalez J."/>
            <person name="Henrissat B."/>
            <person name="Kuo A."/>
            <person name="Liang C."/>
            <person name="Lipzen A."/>
            <person name="Lutzoni F."/>
            <person name="Magnuson J."/>
            <person name="Mondo S."/>
            <person name="Nolan M."/>
            <person name="Ohm R."/>
            <person name="Pangilinan J."/>
            <person name="Park H.-J."/>
            <person name="Ramirez L."/>
            <person name="Alfaro M."/>
            <person name="Sun H."/>
            <person name="Tritt A."/>
            <person name="Yoshinaga Y."/>
            <person name="Zwiers L.-H."/>
            <person name="Turgeon B."/>
            <person name="Goodwin S."/>
            <person name="Spatafora J."/>
            <person name="Crous P."/>
            <person name="Grigoriev I."/>
        </authorList>
    </citation>
    <scope>NUCLEOTIDE SEQUENCE</scope>
    <source>
        <strain evidence="2">CBS 125425</strain>
    </source>
</reference>
<evidence type="ECO:0000313" key="3">
    <source>
        <dbReference type="Proteomes" id="UP000799444"/>
    </source>
</evidence>
<organism evidence="2 3">
    <name type="scientific">Polyplosphaeria fusca</name>
    <dbReference type="NCBI Taxonomy" id="682080"/>
    <lineage>
        <taxon>Eukaryota</taxon>
        <taxon>Fungi</taxon>
        <taxon>Dikarya</taxon>
        <taxon>Ascomycota</taxon>
        <taxon>Pezizomycotina</taxon>
        <taxon>Dothideomycetes</taxon>
        <taxon>Pleosporomycetidae</taxon>
        <taxon>Pleosporales</taxon>
        <taxon>Tetraplosphaeriaceae</taxon>
        <taxon>Polyplosphaeria</taxon>
    </lineage>
</organism>
<proteinExistence type="predicted"/>
<name>A0A9P4V9Y9_9PLEO</name>
<evidence type="ECO:0000313" key="2">
    <source>
        <dbReference type="EMBL" id="KAF2741075.1"/>
    </source>
</evidence>
<keyword evidence="3" id="KW-1185">Reference proteome</keyword>
<evidence type="ECO:0000256" key="1">
    <source>
        <dbReference type="SAM" id="MobiDB-lite"/>
    </source>
</evidence>
<dbReference type="AlphaFoldDB" id="A0A9P4V9Y9"/>
<gene>
    <name evidence="2" type="ORF">EJ04DRAFT_113304</name>
</gene>